<dbReference type="Pfam" id="PF03987">
    <property type="entry name" value="Autophagy_act_C"/>
    <property type="match status" value="1"/>
</dbReference>
<keyword evidence="8" id="KW-1185">Reference proteome</keyword>
<dbReference type="GO" id="GO:0019787">
    <property type="term" value="F:ubiquitin-like protein transferase activity"/>
    <property type="evidence" value="ECO:0007669"/>
    <property type="project" value="UniProtKB-ARBA"/>
</dbReference>
<keyword evidence="4" id="KW-0833">Ubl conjugation pathway</keyword>
<comment type="caution">
    <text evidence="7">The sequence shown here is derived from an EMBL/GenBank/DDBJ whole genome shotgun (WGS) entry which is preliminary data.</text>
</comment>
<accession>A0ABD1CTR1</accession>
<dbReference type="AlphaFoldDB" id="A0ABD1CTR1"/>
<dbReference type="GO" id="GO:0006914">
    <property type="term" value="P:autophagy"/>
    <property type="evidence" value="ECO:0007669"/>
    <property type="project" value="UniProtKB-KW"/>
</dbReference>
<name>A0ABD1CTR1_CULPP</name>
<evidence type="ECO:0000256" key="4">
    <source>
        <dbReference type="ARBA" id="ARBA00022786"/>
    </source>
</evidence>
<evidence type="ECO:0000256" key="5">
    <source>
        <dbReference type="ARBA" id="ARBA00023006"/>
    </source>
</evidence>
<evidence type="ECO:0000256" key="1">
    <source>
        <dbReference type="ARBA" id="ARBA00005696"/>
    </source>
</evidence>
<dbReference type="PANTHER" id="PTHR14957">
    <property type="entry name" value="UBIQUITIN-LIKE-CONJUGATING ENZYME ATG10"/>
    <property type="match status" value="1"/>
</dbReference>
<dbReference type="PANTHER" id="PTHR14957:SF1">
    <property type="entry name" value="UBIQUITIN-LIKE-CONJUGATING ENZYME ATG10"/>
    <property type="match status" value="1"/>
</dbReference>
<keyword evidence="5" id="KW-0072">Autophagy</keyword>
<protein>
    <recommendedName>
        <fullName evidence="2">Ubiquitin-like-conjugating enzyme ATG10</fullName>
    </recommendedName>
    <alternativeName>
        <fullName evidence="6">Autophagy-related protein 10</fullName>
    </alternativeName>
</protein>
<dbReference type="EMBL" id="JBEHCU010009470">
    <property type="protein sequence ID" value="KAL1379827.1"/>
    <property type="molecule type" value="Genomic_DNA"/>
</dbReference>
<dbReference type="InterPro" id="IPR007135">
    <property type="entry name" value="Atg3/Atg10"/>
</dbReference>
<gene>
    <name evidence="7" type="ORF">pipiens_014625</name>
</gene>
<sequence length="207" mass="23644">MTDGTLTQATFTTAAKQFLELSQKYQDSWELVQSPSWPSYLRKSVQQQLTRLTGTTDDDDDLAEFEEVELDEDPSAAQVDTVTTDLYRFEYHVVYSISYQVPVLYFNVFKSDGTLLRLEEAWSGFTELAGESREQLRQTLTQMEHPALFKPFLGLHPCKTANVLRALPDSQNVIVSFLSIYGPYVNLELDPRYGMTDDQKNESGENE</sequence>
<proteinExistence type="inferred from homology"/>
<organism evidence="7 8">
    <name type="scientific">Culex pipiens pipiens</name>
    <name type="common">Northern house mosquito</name>
    <dbReference type="NCBI Taxonomy" id="38569"/>
    <lineage>
        <taxon>Eukaryota</taxon>
        <taxon>Metazoa</taxon>
        <taxon>Ecdysozoa</taxon>
        <taxon>Arthropoda</taxon>
        <taxon>Hexapoda</taxon>
        <taxon>Insecta</taxon>
        <taxon>Pterygota</taxon>
        <taxon>Neoptera</taxon>
        <taxon>Endopterygota</taxon>
        <taxon>Diptera</taxon>
        <taxon>Nematocera</taxon>
        <taxon>Culicoidea</taxon>
        <taxon>Culicidae</taxon>
        <taxon>Culicinae</taxon>
        <taxon>Culicini</taxon>
        <taxon>Culex</taxon>
        <taxon>Culex</taxon>
    </lineage>
</organism>
<evidence type="ECO:0000256" key="6">
    <source>
        <dbReference type="ARBA" id="ARBA00029833"/>
    </source>
</evidence>
<dbReference type="Gene3D" id="3.30.1460.50">
    <property type="match status" value="1"/>
</dbReference>
<keyword evidence="3" id="KW-0808">Transferase</keyword>
<reference evidence="7 8" key="1">
    <citation type="submission" date="2024-05" db="EMBL/GenBank/DDBJ databases">
        <title>Culex pipiens pipiens assembly and annotation.</title>
        <authorList>
            <person name="Alout H."/>
            <person name="Durand T."/>
        </authorList>
    </citation>
    <scope>NUCLEOTIDE SEQUENCE [LARGE SCALE GENOMIC DNA]</scope>
    <source>
        <strain evidence="7">HA-2024</strain>
        <tissue evidence="7">Whole body</tissue>
    </source>
</reference>
<evidence type="ECO:0000256" key="2">
    <source>
        <dbReference type="ARBA" id="ARBA00021099"/>
    </source>
</evidence>
<evidence type="ECO:0000256" key="3">
    <source>
        <dbReference type="ARBA" id="ARBA00022679"/>
    </source>
</evidence>
<dbReference type="Proteomes" id="UP001562425">
    <property type="component" value="Unassembled WGS sequence"/>
</dbReference>
<evidence type="ECO:0000313" key="8">
    <source>
        <dbReference type="Proteomes" id="UP001562425"/>
    </source>
</evidence>
<evidence type="ECO:0000313" key="7">
    <source>
        <dbReference type="EMBL" id="KAL1379827.1"/>
    </source>
</evidence>
<comment type="similarity">
    <text evidence="1">Belongs to the ATG10 family.</text>
</comment>